<proteinExistence type="evidence at transcript level"/>
<dbReference type="EMBL" id="GAMC01000156">
    <property type="protein sequence ID" value="JAC06400.1"/>
    <property type="molecule type" value="mRNA"/>
</dbReference>
<dbReference type="OrthoDB" id="8192785at2759"/>
<gene>
    <name evidence="1" type="primary">SSP</name>
</gene>
<accession>W8CEI1</accession>
<protein>
    <submittedName>
        <fullName evidence="1">Putative salivary secreted peptide</fullName>
    </submittedName>
</protein>
<reference evidence="1" key="1">
    <citation type="submission" date="2013-07" db="EMBL/GenBank/DDBJ databases">
        <authorList>
            <person name="Geib S."/>
        </authorList>
    </citation>
    <scope>NUCLEOTIDE SEQUENCE</scope>
</reference>
<organism evidence="1">
    <name type="scientific">Ceratitis capitata</name>
    <name type="common">Mediterranean fruit fly</name>
    <name type="synonym">Tephritis capitata</name>
    <dbReference type="NCBI Taxonomy" id="7213"/>
    <lineage>
        <taxon>Eukaryota</taxon>
        <taxon>Metazoa</taxon>
        <taxon>Ecdysozoa</taxon>
        <taxon>Arthropoda</taxon>
        <taxon>Hexapoda</taxon>
        <taxon>Insecta</taxon>
        <taxon>Pterygota</taxon>
        <taxon>Neoptera</taxon>
        <taxon>Endopterygota</taxon>
        <taxon>Diptera</taxon>
        <taxon>Brachycera</taxon>
        <taxon>Muscomorpha</taxon>
        <taxon>Tephritoidea</taxon>
        <taxon>Tephritidae</taxon>
        <taxon>Ceratitis</taxon>
        <taxon>Ceratitis</taxon>
    </lineage>
</organism>
<dbReference type="PANTHER" id="PTHR37685:SF1">
    <property type="entry name" value="GEO11136P1-RELATED"/>
    <property type="match status" value="1"/>
</dbReference>
<dbReference type="InterPro" id="IPR031734">
    <property type="entry name" value="MBF2"/>
</dbReference>
<dbReference type="AlphaFoldDB" id="W8CEI1"/>
<evidence type="ECO:0000313" key="1">
    <source>
        <dbReference type="EMBL" id="JAC06400.1"/>
    </source>
</evidence>
<reference evidence="1" key="2">
    <citation type="journal article" date="2014" name="BMC Genomics">
        <title>A genomic perspective to assessing quality of mass-reared SIT flies used in Mediterranean fruit fly (Ceratitis capitata) eradication in California.</title>
        <authorList>
            <person name="Calla B."/>
            <person name="Hall B."/>
            <person name="Hou S."/>
            <person name="Geib S.M."/>
        </authorList>
    </citation>
    <scope>NUCLEOTIDE SEQUENCE</scope>
</reference>
<feature type="non-terminal residue" evidence="1">
    <location>
        <position position="1"/>
    </location>
</feature>
<dbReference type="PANTHER" id="PTHR37685">
    <property type="entry name" value="GEO11136P1-RELATED"/>
    <property type="match status" value="1"/>
</dbReference>
<dbReference type="Pfam" id="PF15868">
    <property type="entry name" value="MBF2"/>
    <property type="match status" value="1"/>
</dbReference>
<name>W8CEI1_CERCA</name>
<sequence length="165" mass="18833">TQVMLGLVSPKASQKFHLSRFFYLYILNNFIKISVEENMHKFLLLICIVMGLSENVLVEPATVLDSHNAIWGARSSRDVLIKREIVKETFKPLRIVSSDYEFRQKTDRNPYPRTITQIVVTDLYTDGDGGYATLKSGGPGMDFAVIHLKSQRGHGYHFTIDFYGQ</sequence>